<comment type="caution">
    <text evidence="2">The sequence shown here is derived from an EMBL/GenBank/DDBJ whole genome shotgun (WGS) entry which is preliminary data.</text>
</comment>
<proteinExistence type="predicted"/>
<dbReference type="AlphaFoldDB" id="A0A0G1PXX2"/>
<evidence type="ECO:0000313" key="3">
    <source>
        <dbReference type="Proteomes" id="UP000034329"/>
    </source>
</evidence>
<gene>
    <name evidence="2" type="ORF">UX13_C0015G0007</name>
</gene>
<dbReference type="Proteomes" id="UP000034329">
    <property type="component" value="Unassembled WGS sequence"/>
</dbReference>
<sequence length="149" mass="16509">MNKVNSVFKNCRKAVSVVLCFLLLVERSVTYSYSQEAESSPAPTPTETPSETSTENLSDVTNNVDSGTETGENSIEFTSPSPTPSPSENPLTEAGEHPPRFLWGLLKNLHRPPARLPFPRLKPEIPFLLSMWTTKLIQISLIPNLSITR</sequence>
<evidence type="ECO:0000256" key="1">
    <source>
        <dbReference type="SAM" id="MobiDB-lite"/>
    </source>
</evidence>
<evidence type="ECO:0000313" key="2">
    <source>
        <dbReference type="EMBL" id="KKU10298.1"/>
    </source>
</evidence>
<accession>A0A0G1PXX2</accession>
<name>A0A0G1PXX2_9BACT</name>
<reference evidence="2 3" key="1">
    <citation type="journal article" date="2015" name="Nature">
        <title>rRNA introns, odd ribosomes, and small enigmatic genomes across a large radiation of phyla.</title>
        <authorList>
            <person name="Brown C.T."/>
            <person name="Hug L.A."/>
            <person name="Thomas B.C."/>
            <person name="Sharon I."/>
            <person name="Castelle C.J."/>
            <person name="Singh A."/>
            <person name="Wilkins M.J."/>
            <person name="Williams K.H."/>
            <person name="Banfield J.F."/>
        </authorList>
    </citation>
    <scope>NUCLEOTIDE SEQUENCE [LARGE SCALE GENOMIC DNA]</scope>
</reference>
<protein>
    <submittedName>
        <fullName evidence="2">Uncharacterized protein</fullName>
    </submittedName>
</protein>
<feature type="region of interest" description="Disordered" evidence="1">
    <location>
        <begin position="33"/>
        <end position="96"/>
    </location>
</feature>
<feature type="compositionally biased region" description="Polar residues" evidence="1">
    <location>
        <begin position="56"/>
        <end position="77"/>
    </location>
</feature>
<feature type="compositionally biased region" description="Low complexity" evidence="1">
    <location>
        <begin position="36"/>
        <end position="55"/>
    </location>
</feature>
<organism evidence="2 3">
    <name type="scientific">Candidatus Woesebacteria bacterium GW2011_GWB1_45_5</name>
    <dbReference type="NCBI Taxonomy" id="1618581"/>
    <lineage>
        <taxon>Bacteria</taxon>
        <taxon>Candidatus Woeseibacteriota</taxon>
    </lineage>
</organism>
<dbReference type="EMBL" id="LCLA01000015">
    <property type="protein sequence ID" value="KKU10298.1"/>
    <property type="molecule type" value="Genomic_DNA"/>
</dbReference>